<dbReference type="GO" id="GO:0006139">
    <property type="term" value="P:nucleobase-containing compound metabolic process"/>
    <property type="evidence" value="ECO:0007669"/>
    <property type="project" value="InterPro"/>
</dbReference>
<name>A0A813EQW3_POLGL</name>
<comment type="caution">
    <text evidence="3">The sequence shown here is derived from an EMBL/GenBank/DDBJ whole genome shotgun (WGS) entry which is preliminary data.</text>
</comment>
<gene>
    <name evidence="3" type="ORF">PGLA1383_LOCUS22558</name>
</gene>
<dbReference type="InterPro" id="IPR002562">
    <property type="entry name" value="3'-5'_exonuclease_dom"/>
</dbReference>
<proteinExistence type="predicted"/>
<dbReference type="SUPFAM" id="SSF53098">
    <property type="entry name" value="Ribonuclease H-like"/>
    <property type="match status" value="1"/>
</dbReference>
<reference evidence="3" key="1">
    <citation type="submission" date="2021-02" db="EMBL/GenBank/DDBJ databases">
        <authorList>
            <person name="Dougan E. K."/>
            <person name="Rhodes N."/>
            <person name="Thang M."/>
            <person name="Chan C."/>
        </authorList>
    </citation>
    <scope>NUCLEOTIDE SEQUENCE</scope>
</reference>
<dbReference type="PANTHER" id="PTHR47765:SF2">
    <property type="entry name" value="EXONUCLEASE MUT-7 HOMOLOG"/>
    <property type="match status" value="1"/>
</dbReference>
<dbReference type="Gene3D" id="3.30.420.10">
    <property type="entry name" value="Ribonuclease H-like superfamily/Ribonuclease H"/>
    <property type="match status" value="1"/>
</dbReference>
<dbReference type="InterPro" id="IPR052408">
    <property type="entry name" value="Exonuclease_MUT-7-like"/>
</dbReference>
<accession>A0A813EQW3</accession>
<dbReference type="InterPro" id="IPR036397">
    <property type="entry name" value="RNaseH_sf"/>
</dbReference>
<feature type="domain" description="3'-5' exonuclease" evidence="2">
    <location>
        <begin position="309"/>
        <end position="402"/>
    </location>
</feature>
<keyword evidence="4" id="KW-1185">Reference proteome</keyword>
<protein>
    <recommendedName>
        <fullName evidence="2">3'-5' exonuclease domain-containing protein</fullName>
    </recommendedName>
</protein>
<feature type="transmembrane region" description="Helical" evidence="1">
    <location>
        <begin position="36"/>
        <end position="56"/>
    </location>
</feature>
<evidence type="ECO:0000256" key="1">
    <source>
        <dbReference type="SAM" id="Phobius"/>
    </source>
</evidence>
<sequence>MLCSGCCYCLRAGGFRTLSPSEIFRRHIFRPEGMPAMSFALVFIGWLGFLALYPFAEPVALLFGYSLTWYYYPNANGCGLVLLDRSGWAPSRTIRLDWHRFRISFEKLPSGERVMEVFNLPHVNIPNRSLKTWPWRQHPWLLRIFFWRSLRDCLMRGWRDFTGCCRGHLQRLRRHAAATPMAATAAEVRFVQCLSDQEEFPDLPLLGLEGEQVVYVDDALGEASLAARVAQAAARLRSGGVLRVALDAEWGSGPAPLALLQLALDHGPQEPASVFLVDMLARPSARTLQLCRQLLLRELAGPEAAARHEVLAFSPKSDFARLIAAGVLPAGLQSHGWIDLQQHDWGLGTQPGLRTIVRHCLHSILDKQMQTSDWQRRPLAPAQINYAALDSSCLLRLRNYLGQNPSVVDAPCETS</sequence>
<dbReference type="AlphaFoldDB" id="A0A813EQW3"/>
<dbReference type="InterPro" id="IPR012337">
    <property type="entry name" value="RNaseH-like_sf"/>
</dbReference>
<evidence type="ECO:0000259" key="2">
    <source>
        <dbReference type="Pfam" id="PF01612"/>
    </source>
</evidence>
<organism evidence="3 4">
    <name type="scientific">Polarella glacialis</name>
    <name type="common">Dinoflagellate</name>
    <dbReference type="NCBI Taxonomy" id="89957"/>
    <lineage>
        <taxon>Eukaryota</taxon>
        <taxon>Sar</taxon>
        <taxon>Alveolata</taxon>
        <taxon>Dinophyceae</taxon>
        <taxon>Suessiales</taxon>
        <taxon>Suessiaceae</taxon>
        <taxon>Polarella</taxon>
    </lineage>
</organism>
<keyword evidence="1" id="KW-0472">Membrane</keyword>
<dbReference type="Pfam" id="PF01612">
    <property type="entry name" value="DNA_pol_A_exo1"/>
    <property type="match status" value="1"/>
</dbReference>
<dbReference type="PANTHER" id="PTHR47765">
    <property type="entry name" value="3'-5' EXONUCLEASE DOMAIN-CONTAINING PROTEIN"/>
    <property type="match status" value="1"/>
</dbReference>
<evidence type="ECO:0000313" key="4">
    <source>
        <dbReference type="Proteomes" id="UP000654075"/>
    </source>
</evidence>
<dbReference type="GO" id="GO:0008408">
    <property type="term" value="F:3'-5' exonuclease activity"/>
    <property type="evidence" value="ECO:0007669"/>
    <property type="project" value="InterPro"/>
</dbReference>
<dbReference type="Proteomes" id="UP000654075">
    <property type="component" value="Unassembled WGS sequence"/>
</dbReference>
<dbReference type="EMBL" id="CAJNNV010016397">
    <property type="protein sequence ID" value="CAE8604396.1"/>
    <property type="molecule type" value="Genomic_DNA"/>
</dbReference>
<dbReference type="GO" id="GO:0003676">
    <property type="term" value="F:nucleic acid binding"/>
    <property type="evidence" value="ECO:0007669"/>
    <property type="project" value="InterPro"/>
</dbReference>
<keyword evidence="1" id="KW-1133">Transmembrane helix</keyword>
<keyword evidence="1" id="KW-0812">Transmembrane</keyword>
<evidence type="ECO:0000313" key="3">
    <source>
        <dbReference type="EMBL" id="CAE8604396.1"/>
    </source>
</evidence>
<dbReference type="OrthoDB" id="445447at2759"/>